<protein>
    <submittedName>
        <fullName evidence="1">Uncharacterized protein</fullName>
    </submittedName>
</protein>
<name>A0A2P2NP80_RHIMU</name>
<proteinExistence type="predicted"/>
<evidence type="ECO:0000313" key="1">
    <source>
        <dbReference type="EMBL" id="MBX44200.1"/>
    </source>
</evidence>
<reference evidence="1" key="1">
    <citation type="submission" date="2018-02" db="EMBL/GenBank/DDBJ databases">
        <title>Rhizophora mucronata_Transcriptome.</title>
        <authorList>
            <person name="Meera S.P."/>
            <person name="Sreeshan A."/>
            <person name="Augustine A."/>
        </authorList>
    </citation>
    <scope>NUCLEOTIDE SEQUENCE</scope>
    <source>
        <tissue evidence="1">Leaf</tissue>
    </source>
</reference>
<dbReference type="AlphaFoldDB" id="A0A2P2NP80"/>
<dbReference type="EMBL" id="GGEC01063716">
    <property type="protein sequence ID" value="MBX44200.1"/>
    <property type="molecule type" value="Transcribed_RNA"/>
</dbReference>
<sequence>MSAGNGLHGLLFILQMILQEIYSCYFLIGCKCCVELVI</sequence>
<organism evidence="1">
    <name type="scientific">Rhizophora mucronata</name>
    <name type="common">Asiatic mangrove</name>
    <dbReference type="NCBI Taxonomy" id="61149"/>
    <lineage>
        <taxon>Eukaryota</taxon>
        <taxon>Viridiplantae</taxon>
        <taxon>Streptophyta</taxon>
        <taxon>Embryophyta</taxon>
        <taxon>Tracheophyta</taxon>
        <taxon>Spermatophyta</taxon>
        <taxon>Magnoliopsida</taxon>
        <taxon>eudicotyledons</taxon>
        <taxon>Gunneridae</taxon>
        <taxon>Pentapetalae</taxon>
        <taxon>rosids</taxon>
        <taxon>fabids</taxon>
        <taxon>Malpighiales</taxon>
        <taxon>Rhizophoraceae</taxon>
        <taxon>Rhizophora</taxon>
    </lineage>
</organism>
<accession>A0A2P2NP80</accession>